<dbReference type="GO" id="GO:0030544">
    <property type="term" value="F:Hsp70 protein binding"/>
    <property type="evidence" value="ECO:0007669"/>
    <property type="project" value="InterPro"/>
</dbReference>
<dbReference type="Gene3D" id="2.60.260.20">
    <property type="entry name" value="Urease metallochaperone UreE, N-terminal domain"/>
    <property type="match status" value="2"/>
</dbReference>
<dbReference type="InterPro" id="IPR036410">
    <property type="entry name" value="HSP_DnaJ_Cys-rich_dom_sf"/>
</dbReference>
<evidence type="ECO:0000256" key="4">
    <source>
        <dbReference type="ARBA" id="ARBA00022833"/>
    </source>
</evidence>
<dbReference type="Pfam" id="PF00684">
    <property type="entry name" value="DnaJ_CXXCXGXG"/>
    <property type="match status" value="1"/>
</dbReference>
<organism evidence="7">
    <name type="scientific">viral metagenome</name>
    <dbReference type="NCBI Taxonomy" id="1070528"/>
    <lineage>
        <taxon>unclassified sequences</taxon>
        <taxon>metagenomes</taxon>
        <taxon>organismal metagenomes</taxon>
    </lineage>
</organism>
<dbReference type="FunFam" id="2.10.230.10:FF:000001">
    <property type="entry name" value="DnaJ subfamily A member 2"/>
    <property type="match status" value="1"/>
</dbReference>
<dbReference type="InterPro" id="IPR001623">
    <property type="entry name" value="DnaJ_domain"/>
</dbReference>
<evidence type="ECO:0000256" key="1">
    <source>
        <dbReference type="ARBA" id="ARBA00022723"/>
    </source>
</evidence>
<dbReference type="InterPro" id="IPR018253">
    <property type="entry name" value="DnaJ_domain_CS"/>
</dbReference>
<dbReference type="InterPro" id="IPR001305">
    <property type="entry name" value="HSP_DnaJ_Cys-rich_dom"/>
</dbReference>
<accession>A0A6C0BGZ4</accession>
<proteinExistence type="predicted"/>
<dbReference type="GO" id="GO:0006457">
    <property type="term" value="P:protein folding"/>
    <property type="evidence" value="ECO:0007669"/>
    <property type="project" value="InterPro"/>
</dbReference>
<dbReference type="PROSITE" id="PS00636">
    <property type="entry name" value="DNAJ_1"/>
    <property type="match status" value="1"/>
</dbReference>
<dbReference type="PRINTS" id="PR00625">
    <property type="entry name" value="JDOMAIN"/>
</dbReference>
<name>A0A6C0BGZ4_9ZZZZ</name>
<evidence type="ECO:0000313" key="7">
    <source>
        <dbReference type="EMBL" id="QHS90829.1"/>
    </source>
</evidence>
<sequence length="394" mass="43729">MTELYDILKVSKNASHDDIRKSYKKLAMEYHPDKTQGDKHKAEQFKKINEAYSVLSDPKKRDMYDKFGTVDMAGPGGMPADLNDIFGQMFGGGMPGGGMGGIPGFSFVFSSDGGPGGPGGAGGPEILGDIFGQMFGGGDHHHNVEKIDVPLSLSEIHYGTTKKIEFEILDMCQKCQGSGACDPSHVIKCMTCKGEGNVARHLNPFMVTMVKCDSCGGTGSIIKNNKICTSCKGEKTQYSKKNFEINIPKGIPNHHEVRVQNKGSWNSKTKQYGSMLFHFTYVIPDGYSLHGHDLHFKLNVGFDELLCGFEKNVDIYNETYKIVSKSYFNPNKSHVIQNKGLYDSRKGKYGNFVIDFNIQFDDNTRIAKYADVFQKVFKKKVIEEQQGDLVISLN</sequence>
<dbReference type="CDD" id="cd06257">
    <property type="entry name" value="DnaJ"/>
    <property type="match status" value="1"/>
</dbReference>
<dbReference type="Gene3D" id="2.10.230.10">
    <property type="entry name" value="Heat shock protein DnaJ, cysteine-rich domain"/>
    <property type="match status" value="1"/>
</dbReference>
<dbReference type="Gene3D" id="1.10.287.110">
    <property type="entry name" value="DnaJ domain"/>
    <property type="match status" value="1"/>
</dbReference>
<dbReference type="InterPro" id="IPR044713">
    <property type="entry name" value="DNJA1/2-like"/>
</dbReference>
<evidence type="ECO:0000259" key="6">
    <source>
        <dbReference type="PROSITE" id="PS51188"/>
    </source>
</evidence>
<keyword evidence="1" id="KW-0479">Metal-binding</keyword>
<dbReference type="InterPro" id="IPR002939">
    <property type="entry name" value="DnaJ_C"/>
</dbReference>
<keyword evidence="2" id="KW-0677">Repeat</keyword>
<dbReference type="SUPFAM" id="SSF57938">
    <property type="entry name" value="DnaJ/Hsp40 cysteine-rich domain"/>
    <property type="match status" value="1"/>
</dbReference>
<keyword evidence="3" id="KW-0863">Zinc-finger</keyword>
<dbReference type="CDD" id="cd10719">
    <property type="entry name" value="DnaJ_zf"/>
    <property type="match status" value="1"/>
</dbReference>
<dbReference type="SMART" id="SM00271">
    <property type="entry name" value="DnaJ"/>
    <property type="match status" value="1"/>
</dbReference>
<feature type="domain" description="CR-type" evidence="6">
    <location>
        <begin position="159"/>
        <end position="240"/>
    </location>
</feature>
<dbReference type="EMBL" id="MN739149">
    <property type="protein sequence ID" value="QHS90829.1"/>
    <property type="molecule type" value="Genomic_DNA"/>
</dbReference>
<dbReference type="Pfam" id="PF00226">
    <property type="entry name" value="DnaJ"/>
    <property type="match status" value="1"/>
</dbReference>
<dbReference type="Pfam" id="PF01556">
    <property type="entry name" value="DnaJ_C"/>
    <property type="match status" value="1"/>
</dbReference>
<protein>
    <recommendedName>
        <fullName evidence="8">J domain-containing protein</fullName>
    </recommendedName>
</protein>
<dbReference type="PROSITE" id="PS51188">
    <property type="entry name" value="ZF_CR"/>
    <property type="match status" value="1"/>
</dbReference>
<dbReference type="PROSITE" id="PS50076">
    <property type="entry name" value="DNAJ_2"/>
    <property type="match status" value="1"/>
</dbReference>
<dbReference type="InterPro" id="IPR008971">
    <property type="entry name" value="HSP40/DnaJ_pept-bd"/>
</dbReference>
<dbReference type="AlphaFoldDB" id="A0A6C0BGZ4"/>
<evidence type="ECO:0008006" key="8">
    <source>
        <dbReference type="Google" id="ProtNLM"/>
    </source>
</evidence>
<keyword evidence="4" id="KW-0862">Zinc</keyword>
<evidence type="ECO:0000256" key="3">
    <source>
        <dbReference type="ARBA" id="ARBA00022771"/>
    </source>
</evidence>
<dbReference type="PANTHER" id="PTHR43888">
    <property type="entry name" value="DNAJ-LIKE-2, ISOFORM A-RELATED"/>
    <property type="match status" value="1"/>
</dbReference>
<reference evidence="7" key="1">
    <citation type="journal article" date="2020" name="Nature">
        <title>Giant virus diversity and host interactions through global metagenomics.</title>
        <authorList>
            <person name="Schulz F."/>
            <person name="Roux S."/>
            <person name="Paez-Espino D."/>
            <person name="Jungbluth S."/>
            <person name="Walsh D.A."/>
            <person name="Denef V.J."/>
            <person name="McMahon K.D."/>
            <person name="Konstantinidis K.T."/>
            <person name="Eloe-Fadrosh E.A."/>
            <person name="Kyrpides N.C."/>
            <person name="Woyke T."/>
        </authorList>
    </citation>
    <scope>NUCLEOTIDE SEQUENCE</scope>
    <source>
        <strain evidence="7">GVMAG-M-3300010354-11</strain>
    </source>
</reference>
<dbReference type="InterPro" id="IPR036869">
    <property type="entry name" value="J_dom_sf"/>
</dbReference>
<dbReference type="GO" id="GO:0008270">
    <property type="term" value="F:zinc ion binding"/>
    <property type="evidence" value="ECO:0007669"/>
    <property type="project" value="UniProtKB-KW"/>
</dbReference>
<dbReference type="GO" id="GO:0051082">
    <property type="term" value="F:unfolded protein binding"/>
    <property type="evidence" value="ECO:0007669"/>
    <property type="project" value="InterPro"/>
</dbReference>
<evidence type="ECO:0000256" key="2">
    <source>
        <dbReference type="ARBA" id="ARBA00022737"/>
    </source>
</evidence>
<evidence type="ECO:0000259" key="5">
    <source>
        <dbReference type="PROSITE" id="PS50076"/>
    </source>
</evidence>
<feature type="domain" description="J" evidence="5">
    <location>
        <begin position="3"/>
        <end position="68"/>
    </location>
</feature>
<dbReference type="SUPFAM" id="SSF49493">
    <property type="entry name" value="HSP40/DnaJ peptide-binding domain"/>
    <property type="match status" value="2"/>
</dbReference>
<dbReference type="SUPFAM" id="SSF46565">
    <property type="entry name" value="Chaperone J-domain"/>
    <property type="match status" value="1"/>
</dbReference>